<gene>
    <name evidence="1" type="ORF">CYCCA115_LOCUS6180</name>
</gene>
<dbReference type="InterPro" id="IPR013762">
    <property type="entry name" value="Integrase-like_cat_sf"/>
</dbReference>
<proteinExistence type="predicted"/>
<dbReference type="EMBL" id="CAKOGP040000735">
    <property type="protein sequence ID" value="CAJ1938562.1"/>
    <property type="molecule type" value="Genomic_DNA"/>
</dbReference>
<keyword evidence="2" id="KW-1185">Reference proteome</keyword>
<dbReference type="Gene3D" id="1.10.443.10">
    <property type="entry name" value="Intergrase catalytic core"/>
    <property type="match status" value="1"/>
</dbReference>
<dbReference type="AlphaFoldDB" id="A0AAD2CNK6"/>
<organism evidence="1 2">
    <name type="scientific">Cylindrotheca closterium</name>
    <dbReference type="NCBI Taxonomy" id="2856"/>
    <lineage>
        <taxon>Eukaryota</taxon>
        <taxon>Sar</taxon>
        <taxon>Stramenopiles</taxon>
        <taxon>Ochrophyta</taxon>
        <taxon>Bacillariophyta</taxon>
        <taxon>Bacillariophyceae</taxon>
        <taxon>Bacillariophycidae</taxon>
        <taxon>Bacillariales</taxon>
        <taxon>Bacillariaceae</taxon>
        <taxon>Cylindrotheca</taxon>
    </lineage>
</organism>
<dbReference type="GO" id="GO:0006310">
    <property type="term" value="P:DNA recombination"/>
    <property type="evidence" value="ECO:0007669"/>
    <property type="project" value="InterPro"/>
</dbReference>
<name>A0AAD2CNK6_9STRA</name>
<dbReference type="Proteomes" id="UP001295423">
    <property type="component" value="Unassembled WGS sequence"/>
</dbReference>
<evidence type="ECO:0000313" key="1">
    <source>
        <dbReference type="EMBL" id="CAJ1938562.1"/>
    </source>
</evidence>
<dbReference type="GO" id="GO:0003677">
    <property type="term" value="F:DNA binding"/>
    <property type="evidence" value="ECO:0007669"/>
    <property type="project" value="InterPro"/>
</dbReference>
<protein>
    <submittedName>
        <fullName evidence="1">Uncharacterized protein</fullName>
    </submittedName>
</protein>
<sequence>MKRNDKVQIISDQLPPSLRYRLASLIGKEAATFLWNANKQFRLDEPVLHKLRAIMHSLETETWEIYIPQMIPRDPHFTSYGDASFLGGGAYSDKLLFWFRIVWSPDIVAGTKLKASNPNYVHINSLEFLVAFLQDVATVVRLEGTSHAHPGLAHKFPNGFSQFPVLLTEKWMNDARTNSPFACLLVNLHGQLLKRSPLTALSDHTPGDNNFAADFISCPNKNIGDQTTFDGIPIAFCVNDVTCFDKFKRKVSISDFLQNPDLVWRIKTRFSHQKNGNHGEEKLFIRSEKSPLRCYIRRMQSILSRFDRLIGITKTNVPLAVYQDGACVLFLHDAEITRVMRHVACSLYNLDPKKDKIQYSSHSIQVGACVLLHTSGATTDQIKFLLRWKSHAFMACCPSVHVTK</sequence>
<comment type="caution">
    <text evidence="1">The sequence shown here is derived from an EMBL/GenBank/DDBJ whole genome shotgun (WGS) entry which is preliminary data.</text>
</comment>
<reference evidence="1" key="1">
    <citation type="submission" date="2023-08" db="EMBL/GenBank/DDBJ databases">
        <authorList>
            <person name="Audoor S."/>
            <person name="Bilcke G."/>
        </authorList>
    </citation>
    <scope>NUCLEOTIDE SEQUENCE</scope>
</reference>
<dbReference type="GO" id="GO:0015074">
    <property type="term" value="P:DNA integration"/>
    <property type="evidence" value="ECO:0007669"/>
    <property type="project" value="InterPro"/>
</dbReference>
<accession>A0AAD2CNK6</accession>
<evidence type="ECO:0000313" key="2">
    <source>
        <dbReference type="Proteomes" id="UP001295423"/>
    </source>
</evidence>